<dbReference type="InterPro" id="IPR000269">
    <property type="entry name" value="Cu_amine_oxidase"/>
</dbReference>
<keyword evidence="3" id="KW-0812">Transmembrane</keyword>
<keyword evidence="1" id="KW-0479">Metal-binding</keyword>
<evidence type="ECO:0000256" key="3">
    <source>
        <dbReference type="SAM" id="Phobius"/>
    </source>
</evidence>
<sequence length="245" mass="26782">METSDPMIKKKSTPATSNAPMLWKVLAIVFIVISIALLIALIVVATKQQKSDENPEKSKANQTHAAASVESCADGMTSSSKDPPKSAEVFDDLSVDEITAVRDYLLKQTALKLTEFANATVASNYIYLIQLLPPPKDEVLDYLDSDGAKPERKAVAVVFHGATNPPVVREYIVSPVANPAKHVLRKVPGGQKDFVIFNARPFDSTVEHKALHEAIVSGASQRLSKLMYESYDGYTYCTSGKWPEL</sequence>
<dbReference type="InterPro" id="IPR016182">
    <property type="entry name" value="Cu_amine_oxidase_N-reg"/>
</dbReference>
<keyword evidence="6" id="KW-1185">Reference proteome</keyword>
<evidence type="ECO:0000256" key="2">
    <source>
        <dbReference type="SAM" id="MobiDB-lite"/>
    </source>
</evidence>
<dbReference type="Proteomes" id="UP001163046">
    <property type="component" value="Unassembled WGS sequence"/>
</dbReference>
<gene>
    <name evidence="5" type="primary">AOC1_7</name>
    <name evidence="5" type="ORF">OS493_014125</name>
</gene>
<name>A0A9W9ZGR1_9CNID</name>
<dbReference type="GO" id="GO:0009308">
    <property type="term" value="P:amine metabolic process"/>
    <property type="evidence" value="ECO:0007669"/>
    <property type="project" value="UniProtKB-UniRule"/>
</dbReference>
<evidence type="ECO:0000259" key="4">
    <source>
        <dbReference type="Pfam" id="PF02727"/>
    </source>
</evidence>
<dbReference type="PANTHER" id="PTHR10638:SF20">
    <property type="entry name" value="AMINE OXIDASE"/>
    <property type="match status" value="1"/>
</dbReference>
<evidence type="ECO:0000313" key="5">
    <source>
        <dbReference type="EMBL" id="KAJ7379719.1"/>
    </source>
</evidence>
<dbReference type="Gene3D" id="3.10.450.40">
    <property type="match status" value="1"/>
</dbReference>
<keyword evidence="1 5" id="KW-0560">Oxidoreductase</keyword>
<dbReference type="EMBL" id="MU826356">
    <property type="protein sequence ID" value="KAJ7379719.1"/>
    <property type="molecule type" value="Genomic_DNA"/>
</dbReference>
<feature type="compositionally biased region" description="Basic and acidic residues" evidence="2">
    <location>
        <begin position="50"/>
        <end position="59"/>
    </location>
</feature>
<comment type="caution">
    <text evidence="5">The sequence shown here is derived from an EMBL/GenBank/DDBJ whole genome shotgun (WGS) entry which is preliminary data.</text>
</comment>
<dbReference type="GO" id="GO:0008131">
    <property type="term" value="F:primary methylamine oxidase activity"/>
    <property type="evidence" value="ECO:0007669"/>
    <property type="project" value="InterPro"/>
</dbReference>
<dbReference type="AlphaFoldDB" id="A0A9W9ZGR1"/>
<dbReference type="OrthoDB" id="5379943at2759"/>
<feature type="region of interest" description="Disordered" evidence="2">
    <location>
        <begin position="50"/>
        <end position="86"/>
    </location>
</feature>
<evidence type="ECO:0000256" key="1">
    <source>
        <dbReference type="RuleBase" id="RU000672"/>
    </source>
</evidence>
<dbReference type="GO" id="GO:0005507">
    <property type="term" value="F:copper ion binding"/>
    <property type="evidence" value="ECO:0007669"/>
    <property type="project" value="InterPro"/>
</dbReference>
<dbReference type="PANTHER" id="PTHR10638">
    <property type="entry name" value="COPPER AMINE OXIDASE"/>
    <property type="match status" value="1"/>
</dbReference>
<feature type="transmembrane region" description="Helical" evidence="3">
    <location>
        <begin position="21"/>
        <end position="45"/>
    </location>
</feature>
<keyword evidence="3" id="KW-0472">Membrane</keyword>
<organism evidence="5 6">
    <name type="scientific">Desmophyllum pertusum</name>
    <dbReference type="NCBI Taxonomy" id="174260"/>
    <lineage>
        <taxon>Eukaryota</taxon>
        <taxon>Metazoa</taxon>
        <taxon>Cnidaria</taxon>
        <taxon>Anthozoa</taxon>
        <taxon>Hexacorallia</taxon>
        <taxon>Scleractinia</taxon>
        <taxon>Caryophylliina</taxon>
        <taxon>Caryophylliidae</taxon>
        <taxon>Desmophyllum</taxon>
    </lineage>
</organism>
<comment type="PTM">
    <text evidence="1">Topaquinone (TPQ) is generated by copper-dependent autoxidation of a specific tyrosyl residue.</text>
</comment>
<feature type="domain" description="Copper amine oxidase N2-terminal" evidence="4">
    <location>
        <begin position="97"/>
        <end position="179"/>
    </location>
</feature>
<keyword evidence="1" id="KW-0801">TPQ</keyword>
<dbReference type="InterPro" id="IPR015800">
    <property type="entry name" value="Cu_amine_oxidase_N2"/>
</dbReference>
<comment type="similarity">
    <text evidence="1">Belongs to the copper/topaquinone oxidase family.</text>
</comment>
<comment type="cofactor">
    <cofactor evidence="1">
        <name>Cu cation</name>
        <dbReference type="ChEBI" id="CHEBI:23378"/>
    </cofactor>
    <text evidence="1">Contains 1 topaquinone per subunit.</text>
</comment>
<keyword evidence="3" id="KW-1133">Transmembrane helix</keyword>
<evidence type="ECO:0000313" key="6">
    <source>
        <dbReference type="Proteomes" id="UP001163046"/>
    </source>
</evidence>
<dbReference type="GO" id="GO:0005886">
    <property type="term" value="C:plasma membrane"/>
    <property type="evidence" value="ECO:0007669"/>
    <property type="project" value="TreeGrafter"/>
</dbReference>
<protein>
    <recommendedName>
        <fullName evidence="1">Amine oxidase</fullName>
        <ecNumber evidence="1">1.4.3.-</ecNumber>
    </recommendedName>
</protein>
<proteinExistence type="inferred from homology"/>
<dbReference type="Pfam" id="PF02727">
    <property type="entry name" value="Cu_amine_oxidN2"/>
    <property type="match status" value="1"/>
</dbReference>
<dbReference type="GO" id="GO:0048038">
    <property type="term" value="F:quinone binding"/>
    <property type="evidence" value="ECO:0007669"/>
    <property type="project" value="InterPro"/>
</dbReference>
<keyword evidence="1" id="KW-0186">Copper</keyword>
<dbReference type="EC" id="1.4.3.-" evidence="1"/>
<dbReference type="FunFam" id="3.10.450.40:FF:000018">
    <property type="entry name" value="Amine oxidase"/>
    <property type="match status" value="1"/>
</dbReference>
<reference evidence="5" key="1">
    <citation type="submission" date="2023-01" db="EMBL/GenBank/DDBJ databases">
        <title>Genome assembly of the deep-sea coral Lophelia pertusa.</title>
        <authorList>
            <person name="Herrera S."/>
            <person name="Cordes E."/>
        </authorList>
    </citation>
    <scope>NUCLEOTIDE SEQUENCE</scope>
    <source>
        <strain evidence="5">USNM1676648</strain>
        <tissue evidence="5">Polyp</tissue>
    </source>
</reference>
<accession>A0A9W9ZGR1</accession>
<dbReference type="SUPFAM" id="SSF54416">
    <property type="entry name" value="Amine oxidase N-terminal region"/>
    <property type="match status" value="1"/>
</dbReference>